<name>A0A183H4R2_9BILA</name>
<evidence type="ECO:0000313" key="3">
    <source>
        <dbReference type="WBParaSite" id="OFLC_0000247101-mRNA-1"/>
    </source>
</evidence>
<dbReference type="AlphaFoldDB" id="A0A183H4R2"/>
<sequence>MESTNDCCNNKENESSKYVNSSSNNGCALREASNVILLVSDSSETGKYILTLWYLEHINSTIALEASDKDENGIRVVKIIAQDGDEIHDDEQLLVTNNTLVSYVVQSYRFVFIIDISPSTFTVDGTASCVPHSKLMNRLRQCLEGLLVEGNFLPANKFSPQLFITICFYSPFIAFDEDRVNNWKLLFSKLKKK</sequence>
<dbReference type="PANTHER" id="PTHR14918:SF3">
    <property type="entry name" value="KICSTOR COMPLEX PROTEIN SZT2"/>
    <property type="match status" value="1"/>
</dbReference>
<keyword evidence="2" id="KW-1185">Reference proteome</keyword>
<organism evidence="3">
    <name type="scientific">Onchocerca flexuosa</name>
    <dbReference type="NCBI Taxonomy" id="387005"/>
    <lineage>
        <taxon>Eukaryota</taxon>
        <taxon>Metazoa</taxon>
        <taxon>Ecdysozoa</taxon>
        <taxon>Nematoda</taxon>
        <taxon>Chromadorea</taxon>
        <taxon>Rhabditida</taxon>
        <taxon>Spirurina</taxon>
        <taxon>Spiruromorpha</taxon>
        <taxon>Filarioidea</taxon>
        <taxon>Onchocercidae</taxon>
        <taxon>Onchocerca</taxon>
    </lineage>
</organism>
<dbReference type="InterPro" id="IPR033228">
    <property type="entry name" value="SZT2"/>
</dbReference>
<evidence type="ECO:0000313" key="2">
    <source>
        <dbReference type="Proteomes" id="UP000267606"/>
    </source>
</evidence>
<protein>
    <submittedName>
        <fullName evidence="3">Mediator of RAP80 interactions and targeting subunit of 40 kDa</fullName>
    </submittedName>
</protein>
<reference evidence="3" key="1">
    <citation type="submission" date="2016-06" db="UniProtKB">
        <authorList>
            <consortium name="WormBaseParasite"/>
        </authorList>
    </citation>
    <scope>IDENTIFICATION</scope>
</reference>
<accession>A0A183H4R2</accession>
<gene>
    <name evidence="1" type="ORF">OFLC_LOCUS2472</name>
</gene>
<dbReference type="GO" id="GO:0005777">
    <property type="term" value="C:peroxisome"/>
    <property type="evidence" value="ECO:0007669"/>
    <property type="project" value="InterPro"/>
</dbReference>
<dbReference type="PANTHER" id="PTHR14918">
    <property type="entry name" value="KICSTOR COMPLEX PROTEIN SZT2"/>
    <property type="match status" value="1"/>
</dbReference>
<reference evidence="1 2" key="2">
    <citation type="submission" date="2018-11" db="EMBL/GenBank/DDBJ databases">
        <authorList>
            <consortium name="Pathogen Informatics"/>
        </authorList>
    </citation>
    <scope>NUCLEOTIDE SEQUENCE [LARGE SCALE GENOMIC DNA]</scope>
</reference>
<evidence type="ECO:0000313" key="1">
    <source>
        <dbReference type="EMBL" id="VDO33096.1"/>
    </source>
</evidence>
<dbReference type="EMBL" id="UZAJ01001427">
    <property type="protein sequence ID" value="VDO33096.1"/>
    <property type="molecule type" value="Genomic_DNA"/>
</dbReference>
<dbReference type="Proteomes" id="UP000267606">
    <property type="component" value="Unassembled WGS sequence"/>
</dbReference>
<proteinExistence type="predicted"/>
<dbReference type="WBParaSite" id="OFLC_0000247101-mRNA-1">
    <property type="protein sequence ID" value="OFLC_0000247101-mRNA-1"/>
    <property type="gene ID" value="OFLC_0000247101"/>
</dbReference>